<evidence type="ECO:0000313" key="2">
    <source>
        <dbReference type="EMBL" id="GAK72743.1"/>
    </source>
</evidence>
<feature type="region of interest" description="Disordered" evidence="1">
    <location>
        <begin position="39"/>
        <end position="60"/>
    </location>
</feature>
<dbReference type="EMBL" id="BBJU01000027">
    <property type="protein sequence ID" value="GAK72743.1"/>
    <property type="molecule type" value="Genomic_DNA"/>
</dbReference>
<evidence type="ECO:0000313" key="3">
    <source>
        <dbReference type="Proteomes" id="UP000028701"/>
    </source>
</evidence>
<organism evidence="2 3">
    <name type="scientific">Agrobacterium rubi TR3 = NBRC 13261</name>
    <dbReference type="NCBI Taxonomy" id="1368415"/>
    <lineage>
        <taxon>Bacteria</taxon>
        <taxon>Pseudomonadati</taxon>
        <taxon>Pseudomonadota</taxon>
        <taxon>Alphaproteobacteria</taxon>
        <taxon>Hyphomicrobiales</taxon>
        <taxon>Rhizobiaceae</taxon>
        <taxon>Rhizobium/Agrobacterium group</taxon>
        <taxon>Agrobacterium</taxon>
    </lineage>
</organism>
<evidence type="ECO:0000256" key="1">
    <source>
        <dbReference type="SAM" id="MobiDB-lite"/>
    </source>
</evidence>
<protein>
    <submittedName>
        <fullName evidence="2">Uncharacterized protein</fullName>
    </submittedName>
</protein>
<name>A0A081D1E7_9HYPH</name>
<reference evidence="2 3" key="1">
    <citation type="submission" date="2014-08" db="EMBL/GenBank/DDBJ databases">
        <title>Whole genome shotgun sequence of Rhizobium rubi NBRC 13261.</title>
        <authorList>
            <person name="Katano-Makiyama Y."/>
            <person name="Hosoyama A."/>
            <person name="Hashimoto M."/>
            <person name="Hosoyama Y."/>
            <person name="Noguchi M."/>
            <person name="Tsuchikane K."/>
            <person name="Uohara A."/>
            <person name="Ohji S."/>
            <person name="Ichikawa N."/>
            <person name="Kimura A."/>
            <person name="Yamazoe A."/>
            <person name="Fujita N."/>
        </authorList>
    </citation>
    <scope>NUCLEOTIDE SEQUENCE [LARGE SCALE GENOMIC DNA]</scope>
    <source>
        <strain evidence="2 3">NBRC 13261</strain>
    </source>
</reference>
<accession>A0A081D1E7</accession>
<comment type="caution">
    <text evidence="2">The sequence shown here is derived from an EMBL/GenBank/DDBJ whole genome shotgun (WGS) entry which is preliminary data.</text>
</comment>
<dbReference type="Proteomes" id="UP000028701">
    <property type="component" value="Unassembled WGS sequence"/>
</dbReference>
<sequence length="60" mass="6554">MSRCKISSKALPKECADLHVGKADTLEDDPAVPKERIQGRNYTSLTRRVAQSPEVGPTMA</sequence>
<proteinExistence type="predicted"/>
<dbReference type="AlphaFoldDB" id="A0A081D1E7"/>
<gene>
    <name evidence="2" type="ORF">RRU01S_27_01320</name>
</gene>